<feature type="signal peptide" evidence="2">
    <location>
        <begin position="1"/>
        <end position="24"/>
    </location>
</feature>
<feature type="domain" description="Beta-glucuronidase C-terminal" evidence="3">
    <location>
        <begin position="422"/>
        <end position="527"/>
    </location>
</feature>
<dbReference type="AlphaFoldDB" id="A0A423VIS0"/>
<dbReference type="InterPro" id="IPR017853">
    <property type="entry name" value="GH"/>
</dbReference>
<gene>
    <name evidence="4" type="ORF">VMCG_09975</name>
</gene>
<evidence type="ECO:0000256" key="2">
    <source>
        <dbReference type="SAM" id="SignalP"/>
    </source>
</evidence>
<feature type="region of interest" description="Disordered" evidence="1">
    <location>
        <begin position="550"/>
        <end position="596"/>
    </location>
</feature>
<accession>A0A423VIS0</accession>
<dbReference type="OrthoDB" id="2796951at2759"/>
<dbReference type="Proteomes" id="UP000283895">
    <property type="component" value="Unassembled WGS sequence"/>
</dbReference>
<keyword evidence="2" id="KW-0732">Signal</keyword>
<proteinExistence type="predicted"/>
<sequence length="624" mass="65992">MAGRRSRALAGALVSSHLLTSAMADTSINLDLTSTPSGLSQTVDLSFGGFGIEPSNLFSYTGGETPNQLTINLLENLGNYTGKPPHIRIGGNTQDYMIYRDDQDKWFVATNKESVGQGNIAFDSMLLGPRFFEAANRLPAGTPITWGLNLAYNLDDYIDQIVLMAQQVLAQCTNLDIVAFEIGNEPDLYGSNGFREASWTSTLYSQQWLDRASAIYAQVNEPAGLPAGFFEAGATSHTSGTTFDIKAMGATSPSVENKVNGSVYLSTWNQHDYSYFVSVTAYDLTMETIMNFDTTETQFGTWLTQIDEAKSTGYPFALREMGMVGPLGVSNVSDTFGGALYTLNFLLYAATLNVSGVNFHMTANSYTSAWQPGSLDGLGPHVRPIYYGHAAFNQIIGPTCQAQIAPYSLSGVPSDYSSFVRAYSIYQGGSLQSIAVINSKVANATQTDKANLTVSVTLPTSLAGKTVHLAYLTNEGMDSKYNTTWNGLSYEQDSLGTATLVDDSDETVTVGDDGSLSFSVRDSAAVVANIGAKVGEGLKADKTACSAMATRTPGTHASTSGTSSSAASATSKPNSDSNGSSSSDDNTSSGDADSSAGAPALTLSSSVLVACIVPFISLMTGFFL</sequence>
<dbReference type="PANTHER" id="PTHR36183">
    <property type="entry name" value="BETA-GLUCURONIDASE"/>
    <property type="match status" value="1"/>
</dbReference>
<keyword evidence="5" id="KW-1185">Reference proteome</keyword>
<dbReference type="InterPro" id="IPR052974">
    <property type="entry name" value="GH79_Enzymes"/>
</dbReference>
<dbReference type="Gene3D" id="3.20.20.80">
    <property type="entry name" value="Glycosidases"/>
    <property type="match status" value="1"/>
</dbReference>
<protein>
    <recommendedName>
        <fullName evidence="3">Beta-glucuronidase C-terminal domain-containing protein</fullName>
    </recommendedName>
</protein>
<evidence type="ECO:0000259" key="3">
    <source>
        <dbReference type="Pfam" id="PF16862"/>
    </source>
</evidence>
<organism evidence="4 5">
    <name type="scientific">Cytospora schulzeri</name>
    <dbReference type="NCBI Taxonomy" id="448051"/>
    <lineage>
        <taxon>Eukaryota</taxon>
        <taxon>Fungi</taxon>
        <taxon>Dikarya</taxon>
        <taxon>Ascomycota</taxon>
        <taxon>Pezizomycotina</taxon>
        <taxon>Sordariomycetes</taxon>
        <taxon>Sordariomycetidae</taxon>
        <taxon>Diaporthales</taxon>
        <taxon>Cytosporaceae</taxon>
        <taxon>Cytospora</taxon>
    </lineage>
</organism>
<name>A0A423VIS0_9PEZI</name>
<dbReference type="SUPFAM" id="SSF51445">
    <property type="entry name" value="(Trans)glycosidases"/>
    <property type="match status" value="1"/>
</dbReference>
<feature type="chain" id="PRO_5019433308" description="Beta-glucuronidase C-terminal domain-containing protein" evidence="2">
    <location>
        <begin position="25"/>
        <end position="624"/>
    </location>
</feature>
<comment type="caution">
    <text evidence="4">The sequence shown here is derived from an EMBL/GenBank/DDBJ whole genome shotgun (WGS) entry which is preliminary data.</text>
</comment>
<reference evidence="4 5" key="1">
    <citation type="submission" date="2015-09" db="EMBL/GenBank/DDBJ databases">
        <title>Host preference determinants of Valsa canker pathogens revealed by comparative genomics.</title>
        <authorList>
            <person name="Yin Z."/>
            <person name="Huang L."/>
        </authorList>
    </citation>
    <scope>NUCLEOTIDE SEQUENCE [LARGE SCALE GENOMIC DNA]</scope>
    <source>
        <strain evidence="4 5">03-1</strain>
    </source>
</reference>
<dbReference type="PANTHER" id="PTHR36183:SF2">
    <property type="entry name" value="BETA-GLUCURONIDASE C-TERMINAL DOMAIN-CONTAINING PROTEIN"/>
    <property type="match status" value="1"/>
</dbReference>
<dbReference type="Pfam" id="PF16862">
    <property type="entry name" value="Glyco_hydro_79C"/>
    <property type="match status" value="1"/>
</dbReference>
<evidence type="ECO:0000313" key="4">
    <source>
        <dbReference type="EMBL" id="ROV90898.1"/>
    </source>
</evidence>
<evidence type="ECO:0000313" key="5">
    <source>
        <dbReference type="Proteomes" id="UP000283895"/>
    </source>
</evidence>
<dbReference type="InterPro" id="IPR031728">
    <property type="entry name" value="GlcAase_C"/>
</dbReference>
<evidence type="ECO:0000256" key="1">
    <source>
        <dbReference type="SAM" id="MobiDB-lite"/>
    </source>
</evidence>
<dbReference type="EMBL" id="LKEA01000059">
    <property type="protein sequence ID" value="ROV90898.1"/>
    <property type="molecule type" value="Genomic_DNA"/>
</dbReference>
<feature type="compositionally biased region" description="Low complexity" evidence="1">
    <location>
        <begin position="554"/>
        <end position="596"/>
    </location>
</feature>